<dbReference type="AlphaFoldDB" id="A0A7W9LPJ0"/>
<name>A0A7W9LPJ0_9ACTN</name>
<evidence type="ECO:0000259" key="3">
    <source>
        <dbReference type="SMART" id="SM00460"/>
    </source>
</evidence>
<keyword evidence="4" id="KW-0378">Hydrolase</keyword>
<evidence type="ECO:0000256" key="2">
    <source>
        <dbReference type="SAM" id="Phobius"/>
    </source>
</evidence>
<evidence type="ECO:0000313" key="5">
    <source>
        <dbReference type="Proteomes" id="UP000542813"/>
    </source>
</evidence>
<dbReference type="Gene3D" id="3.10.620.30">
    <property type="match status" value="1"/>
</dbReference>
<dbReference type="PANTHER" id="PTHR42736">
    <property type="entry name" value="PROTEIN-GLUTAMINE GAMMA-GLUTAMYLTRANSFERASE"/>
    <property type="match status" value="1"/>
</dbReference>
<proteinExistence type="predicted"/>
<dbReference type="InterPro" id="IPR038765">
    <property type="entry name" value="Papain-like_cys_pep_sf"/>
</dbReference>
<keyword evidence="2" id="KW-0812">Transmembrane</keyword>
<dbReference type="SMART" id="SM00460">
    <property type="entry name" value="TGc"/>
    <property type="match status" value="1"/>
</dbReference>
<feature type="region of interest" description="Disordered" evidence="1">
    <location>
        <begin position="525"/>
        <end position="586"/>
    </location>
</feature>
<organism evidence="4 5">
    <name type="scientific">Jiangella mangrovi</name>
    <dbReference type="NCBI Taxonomy" id="1524084"/>
    <lineage>
        <taxon>Bacteria</taxon>
        <taxon>Bacillati</taxon>
        <taxon>Actinomycetota</taxon>
        <taxon>Actinomycetes</taxon>
        <taxon>Jiangellales</taxon>
        <taxon>Jiangellaceae</taxon>
        <taxon>Jiangella</taxon>
    </lineage>
</organism>
<sequence length="744" mass="77383">MPGAVRTTTVTALAALLAAAPLLSLMASPRWALAVPPAVLLVALAGWTLRRIGSGDLLVVTGQVVVLGWWLSVLASGRPLPAPADLLTTVRAGIDVVRSHSAPLPVEPGAVVLLVACAGVVAIAADLLAAGLRRAGYTGPVLATGYLIAAGVLADGVAWYWFVPPAAGYLLVLAAEGRGRVVAWGRVVRADDERARPAVLRTGRRVGLAAVSAAVVVPALLPGLGDGVIDGSLFAAGGDGGSSGPVVPAENPIVDLHRNLTRPQNLPVLRYRTQAPEPAYLRVAVHDEFDGWRWHQGSGSTLVPVDEGLPPPPGLGSEPPLAAIDITVTENYPWRSLPLPYPPRHVDLAGEWYADPDTLEIASPDGDPRGLSYRAQIAQVPADARRLRSAPAPGAELEPLVRLPDGVGESIDPFLTEAVGDAPTHYDAARALEAWFREGGGFVYDTDTVDPGTSTGSLLTFLDDRRGYCEQYAATMAVMARRLGIPARVVVGFLPGDPLPDGSRLVTAHDAHAWPELWFEGTGWVAFDPTPPDRTPSPPPSPSGEPAPSGSPSPGPSAGAGALPSPPEEPAGAAGGSSGDDGGSLRPGAGSAVGLAALLATALVVARSAATPIRRRRRWRWAAGDPHREAEAAWTDVRLTVRDAGLGPAPPTPRGMVARVSTAVALDTEARAALHRVATAVERARYAPRADPVPTLRRDAHTVRRAVLRSRPVPMRLRATLWPARTPSPSAPAVALRAPAVPAP</sequence>
<feature type="transmembrane region" description="Helical" evidence="2">
    <location>
        <begin position="141"/>
        <end position="162"/>
    </location>
</feature>
<dbReference type="InterPro" id="IPR052901">
    <property type="entry name" value="Bact_TGase-like"/>
</dbReference>
<keyword evidence="5" id="KW-1185">Reference proteome</keyword>
<dbReference type="Pfam" id="PF11992">
    <property type="entry name" value="TgpA_N"/>
    <property type="match status" value="1"/>
</dbReference>
<feature type="compositionally biased region" description="Pro residues" evidence="1">
    <location>
        <begin position="529"/>
        <end position="555"/>
    </location>
</feature>
<protein>
    <submittedName>
        <fullName evidence="4">Transglutaminase-like putative cysteine protease</fullName>
    </submittedName>
</protein>
<keyword evidence="4" id="KW-0645">Protease</keyword>
<dbReference type="GO" id="GO:0006508">
    <property type="term" value="P:proteolysis"/>
    <property type="evidence" value="ECO:0007669"/>
    <property type="project" value="UniProtKB-KW"/>
</dbReference>
<feature type="domain" description="Transglutaminase-like" evidence="3">
    <location>
        <begin position="461"/>
        <end position="531"/>
    </location>
</feature>
<feature type="transmembrane region" description="Helical" evidence="2">
    <location>
        <begin position="592"/>
        <end position="610"/>
    </location>
</feature>
<keyword evidence="2" id="KW-0472">Membrane</keyword>
<dbReference type="EMBL" id="JACHMM010000001">
    <property type="protein sequence ID" value="MBB5791440.1"/>
    <property type="molecule type" value="Genomic_DNA"/>
</dbReference>
<reference evidence="4 5" key="1">
    <citation type="submission" date="2020-08" db="EMBL/GenBank/DDBJ databases">
        <title>Sequencing the genomes of 1000 actinobacteria strains.</title>
        <authorList>
            <person name="Klenk H.-P."/>
        </authorList>
    </citation>
    <scope>NUCLEOTIDE SEQUENCE [LARGE SCALE GENOMIC DNA]</scope>
    <source>
        <strain evidence="4 5">DSM 102122</strain>
    </source>
</reference>
<dbReference type="Pfam" id="PF01841">
    <property type="entry name" value="Transglut_core"/>
    <property type="match status" value="1"/>
</dbReference>
<comment type="caution">
    <text evidence="4">The sequence shown here is derived from an EMBL/GenBank/DDBJ whole genome shotgun (WGS) entry which is preliminary data.</text>
</comment>
<feature type="transmembrane region" description="Helical" evidence="2">
    <location>
        <begin position="109"/>
        <end position="129"/>
    </location>
</feature>
<dbReference type="Proteomes" id="UP000542813">
    <property type="component" value="Unassembled WGS sequence"/>
</dbReference>
<accession>A0A7W9LPJ0</accession>
<feature type="transmembrane region" description="Helical" evidence="2">
    <location>
        <begin position="34"/>
        <end position="50"/>
    </location>
</feature>
<keyword evidence="2" id="KW-1133">Transmembrane helix</keyword>
<dbReference type="PANTHER" id="PTHR42736:SF1">
    <property type="entry name" value="PROTEIN-GLUTAMINE GAMMA-GLUTAMYLTRANSFERASE"/>
    <property type="match status" value="1"/>
</dbReference>
<dbReference type="InterPro" id="IPR002931">
    <property type="entry name" value="Transglutaminase-like"/>
</dbReference>
<feature type="transmembrane region" description="Helical" evidence="2">
    <location>
        <begin position="57"/>
        <end position="77"/>
    </location>
</feature>
<dbReference type="RefSeq" id="WP_184828217.1">
    <property type="nucleotide sequence ID" value="NZ_JACHMM010000001.1"/>
</dbReference>
<dbReference type="GO" id="GO:0008233">
    <property type="term" value="F:peptidase activity"/>
    <property type="evidence" value="ECO:0007669"/>
    <property type="project" value="UniProtKB-KW"/>
</dbReference>
<evidence type="ECO:0000256" key="1">
    <source>
        <dbReference type="SAM" id="MobiDB-lite"/>
    </source>
</evidence>
<evidence type="ECO:0000313" key="4">
    <source>
        <dbReference type="EMBL" id="MBB5791440.1"/>
    </source>
</evidence>
<gene>
    <name evidence="4" type="ORF">HD601_006015</name>
</gene>
<dbReference type="SUPFAM" id="SSF54001">
    <property type="entry name" value="Cysteine proteinases"/>
    <property type="match status" value="1"/>
</dbReference>
<dbReference type="InterPro" id="IPR021878">
    <property type="entry name" value="TgpA_N"/>
</dbReference>
<feature type="compositionally biased region" description="Gly residues" evidence="1">
    <location>
        <begin position="573"/>
        <end position="582"/>
    </location>
</feature>